<organism evidence="1">
    <name type="scientific">marine sediment metagenome</name>
    <dbReference type="NCBI Taxonomy" id="412755"/>
    <lineage>
        <taxon>unclassified sequences</taxon>
        <taxon>metagenomes</taxon>
        <taxon>ecological metagenomes</taxon>
    </lineage>
</organism>
<dbReference type="EMBL" id="BARW01005152">
    <property type="protein sequence ID" value="GAI75983.1"/>
    <property type="molecule type" value="Genomic_DNA"/>
</dbReference>
<comment type="caution">
    <text evidence="1">The sequence shown here is derived from an EMBL/GenBank/DDBJ whole genome shotgun (WGS) entry which is preliminary data.</text>
</comment>
<name>X1R618_9ZZZZ</name>
<accession>X1R618</accession>
<dbReference type="AlphaFoldDB" id="X1R618"/>
<sequence>MPGTFCLYALLGSPQLAEPGNEFALVPQLHDVVV</sequence>
<evidence type="ECO:0000313" key="1">
    <source>
        <dbReference type="EMBL" id="GAI75983.1"/>
    </source>
</evidence>
<gene>
    <name evidence="1" type="ORF">S12H4_11463</name>
</gene>
<reference evidence="1" key="1">
    <citation type="journal article" date="2014" name="Front. Microbiol.">
        <title>High frequency of phylogenetically diverse reductive dehalogenase-homologous genes in deep subseafloor sedimentary metagenomes.</title>
        <authorList>
            <person name="Kawai M."/>
            <person name="Futagami T."/>
            <person name="Toyoda A."/>
            <person name="Takaki Y."/>
            <person name="Nishi S."/>
            <person name="Hori S."/>
            <person name="Arai W."/>
            <person name="Tsubouchi T."/>
            <person name="Morono Y."/>
            <person name="Uchiyama I."/>
            <person name="Ito T."/>
            <person name="Fujiyama A."/>
            <person name="Inagaki F."/>
            <person name="Takami H."/>
        </authorList>
    </citation>
    <scope>NUCLEOTIDE SEQUENCE</scope>
    <source>
        <strain evidence="1">Expedition CK06-06</strain>
    </source>
</reference>
<proteinExistence type="predicted"/>
<feature type="non-terminal residue" evidence="1">
    <location>
        <position position="34"/>
    </location>
</feature>
<protein>
    <submittedName>
        <fullName evidence="1">Uncharacterized protein</fullName>
    </submittedName>
</protein>